<dbReference type="AlphaFoldDB" id="A0A3M7MCN9"/>
<comment type="similarity">
    <text evidence="3">Belongs to the RCF1 family.</text>
</comment>
<dbReference type="InterPro" id="IPR007667">
    <property type="entry name" value="Hypoxia_induced_domain"/>
</dbReference>
<keyword evidence="12" id="KW-1185">Reference proteome</keyword>
<evidence type="ECO:0000256" key="6">
    <source>
        <dbReference type="ARBA" id="ARBA00022989"/>
    </source>
</evidence>
<comment type="function">
    <text evidence="1">Cytochrome c oxidase subunit which plays a role in assembly of respiratory supercomplexes.</text>
</comment>
<feature type="domain" description="HIG1" evidence="10">
    <location>
        <begin position="56"/>
        <end position="147"/>
    </location>
</feature>
<dbReference type="Pfam" id="PF04588">
    <property type="entry name" value="HIG_1_N"/>
    <property type="match status" value="1"/>
</dbReference>
<comment type="subunit">
    <text evidence="4">Associates with the respiratory chain complex III/complex IV supercomplex.</text>
</comment>
<evidence type="ECO:0000313" key="12">
    <source>
        <dbReference type="Proteomes" id="UP000265663"/>
    </source>
</evidence>
<reference evidence="11 12" key="1">
    <citation type="journal article" date="2014" name="PLoS ONE">
        <title>De novo Genome Assembly of the Fungal Plant Pathogen Pyrenophora semeniperda.</title>
        <authorList>
            <person name="Soliai M.M."/>
            <person name="Meyer S.E."/>
            <person name="Udall J.A."/>
            <person name="Elzinga D.E."/>
            <person name="Hermansen R.A."/>
            <person name="Bodily P.M."/>
            <person name="Hart A.A."/>
            <person name="Coleman C.E."/>
        </authorList>
    </citation>
    <scope>NUCLEOTIDE SEQUENCE [LARGE SCALE GENOMIC DNA]</scope>
    <source>
        <strain evidence="11 12">CCB06</strain>
        <tissue evidence="11">Mycelium</tissue>
    </source>
</reference>
<dbReference type="EMBL" id="KE747829">
    <property type="protein sequence ID" value="RMZ72271.1"/>
    <property type="molecule type" value="Genomic_DNA"/>
</dbReference>
<dbReference type="Proteomes" id="UP000265663">
    <property type="component" value="Unassembled WGS sequence"/>
</dbReference>
<keyword evidence="8 9" id="KW-0472">Membrane</keyword>
<keyword evidence="5 9" id="KW-0812">Transmembrane</keyword>
<gene>
    <name evidence="11" type="ORF">GMOD_00007284</name>
</gene>
<sequence>MYYHLSPSTLYLSHHSDPSGKLPKLHPLIDARDNFGHLHPRTTPIMSFGGPNNTPLPSSFDENADFYNENTIDKIWRRFREEPLVPLGCGLTVWAIVGATRSMRKGDHKMTNLYFRRRLYAQAFTIAVLVAGNMYWQKDRLKRKEYEKKVAEKDRLDKRDRWLRELEVRDEEDKAWKERMAKKARGAADEAVGVTHMVKEKTKELKDQTLGK</sequence>
<dbReference type="PANTHER" id="PTHR12297:SF3">
    <property type="entry name" value="HIG1 DOMAIN FAMILY MEMBER 1A"/>
    <property type="match status" value="1"/>
</dbReference>
<dbReference type="OrthoDB" id="6604018at2759"/>
<feature type="transmembrane region" description="Helical" evidence="9">
    <location>
        <begin position="119"/>
        <end position="136"/>
    </location>
</feature>
<evidence type="ECO:0000256" key="9">
    <source>
        <dbReference type="SAM" id="Phobius"/>
    </source>
</evidence>
<evidence type="ECO:0000256" key="2">
    <source>
        <dbReference type="ARBA" id="ARBA00004325"/>
    </source>
</evidence>
<protein>
    <submittedName>
        <fullName evidence="11">Mitochondrial hypoxia responsive domain containing</fullName>
    </submittedName>
</protein>
<dbReference type="GO" id="GO:0031966">
    <property type="term" value="C:mitochondrial membrane"/>
    <property type="evidence" value="ECO:0007669"/>
    <property type="project" value="UniProtKB-SubCell"/>
</dbReference>
<evidence type="ECO:0000256" key="7">
    <source>
        <dbReference type="ARBA" id="ARBA00023128"/>
    </source>
</evidence>
<comment type="subcellular location">
    <subcellularLocation>
        <location evidence="2">Mitochondrion membrane</location>
    </subcellularLocation>
</comment>
<dbReference type="PANTHER" id="PTHR12297">
    <property type="entry name" value="HYPOXIA-INDUCBILE GENE 1 HIG1 -RELATED"/>
    <property type="match status" value="1"/>
</dbReference>
<dbReference type="PROSITE" id="PS51503">
    <property type="entry name" value="HIG1"/>
    <property type="match status" value="1"/>
</dbReference>
<evidence type="ECO:0000259" key="10">
    <source>
        <dbReference type="PROSITE" id="PS51503"/>
    </source>
</evidence>
<keyword evidence="6 9" id="KW-1133">Transmembrane helix</keyword>
<evidence type="ECO:0000313" key="11">
    <source>
        <dbReference type="EMBL" id="RMZ72271.1"/>
    </source>
</evidence>
<dbReference type="InterPro" id="IPR050355">
    <property type="entry name" value="RCF1"/>
</dbReference>
<keyword evidence="7" id="KW-0496">Mitochondrion</keyword>
<dbReference type="Gene3D" id="6.10.140.1320">
    <property type="match status" value="1"/>
</dbReference>
<name>A0A3M7MCN9_9PLEO</name>
<accession>A0A3M7MCN9</accession>
<dbReference type="GO" id="GO:0097250">
    <property type="term" value="P:mitochondrial respirasome assembly"/>
    <property type="evidence" value="ECO:0007669"/>
    <property type="project" value="TreeGrafter"/>
</dbReference>
<evidence type="ECO:0000256" key="8">
    <source>
        <dbReference type="ARBA" id="ARBA00023136"/>
    </source>
</evidence>
<evidence type="ECO:0000256" key="3">
    <source>
        <dbReference type="ARBA" id="ARBA00009366"/>
    </source>
</evidence>
<organism evidence="11 12">
    <name type="scientific">Pyrenophora seminiperda CCB06</name>
    <dbReference type="NCBI Taxonomy" id="1302712"/>
    <lineage>
        <taxon>Eukaryota</taxon>
        <taxon>Fungi</taxon>
        <taxon>Dikarya</taxon>
        <taxon>Ascomycota</taxon>
        <taxon>Pezizomycotina</taxon>
        <taxon>Dothideomycetes</taxon>
        <taxon>Pleosporomycetidae</taxon>
        <taxon>Pleosporales</taxon>
        <taxon>Pleosporineae</taxon>
        <taxon>Pleosporaceae</taxon>
        <taxon>Pyrenophora</taxon>
    </lineage>
</organism>
<evidence type="ECO:0000256" key="1">
    <source>
        <dbReference type="ARBA" id="ARBA00002584"/>
    </source>
</evidence>
<evidence type="ECO:0000256" key="5">
    <source>
        <dbReference type="ARBA" id="ARBA00022692"/>
    </source>
</evidence>
<evidence type="ECO:0000256" key="4">
    <source>
        <dbReference type="ARBA" id="ARBA00011565"/>
    </source>
</evidence>
<proteinExistence type="inferred from homology"/>